<gene>
    <name evidence="1" type="ORF">HMPREF0542_11145</name>
</gene>
<proteinExistence type="predicted"/>
<dbReference type="AlphaFoldDB" id="E7FQS0"/>
<evidence type="ECO:0000313" key="2">
    <source>
        <dbReference type="Proteomes" id="UP000004099"/>
    </source>
</evidence>
<name>E7FQS0_9LACO</name>
<sequence>MVDWLNTISVKETARNLGISDQKTYNALNRCRKKLSSLVDW</sequence>
<evidence type="ECO:0000313" key="1">
    <source>
        <dbReference type="EMBL" id="EFZ34620.1"/>
    </source>
</evidence>
<dbReference type="SUPFAM" id="SSF88659">
    <property type="entry name" value="Sigma3 and sigma4 domains of RNA polymerase sigma factors"/>
    <property type="match status" value="1"/>
</dbReference>
<accession>E7FQS0</accession>
<comment type="caution">
    <text evidence="1">The sequence shown here is derived from an EMBL/GenBank/DDBJ whole genome shotgun (WGS) entry which is preliminary data.</text>
</comment>
<dbReference type="Proteomes" id="UP000004099">
    <property type="component" value="Unassembled WGS sequence"/>
</dbReference>
<protein>
    <submittedName>
        <fullName evidence="1">Uncharacterized protein</fullName>
    </submittedName>
</protein>
<dbReference type="HOGENOM" id="CLU_3272051_0_0_9"/>
<dbReference type="EMBL" id="ACGS02000038">
    <property type="protein sequence ID" value="EFZ34620.1"/>
    <property type="molecule type" value="Genomic_DNA"/>
</dbReference>
<dbReference type="InterPro" id="IPR013324">
    <property type="entry name" value="RNA_pol_sigma_r3/r4-like"/>
</dbReference>
<organism evidence="1 2">
    <name type="scientific">Ligilactobacillus ruminis ATCC 25644</name>
    <dbReference type="NCBI Taxonomy" id="525362"/>
    <lineage>
        <taxon>Bacteria</taxon>
        <taxon>Bacillati</taxon>
        <taxon>Bacillota</taxon>
        <taxon>Bacilli</taxon>
        <taxon>Lactobacillales</taxon>
        <taxon>Lactobacillaceae</taxon>
        <taxon>Ligilactobacillus</taxon>
    </lineage>
</organism>
<reference evidence="1 2" key="1">
    <citation type="submission" date="2011-01" db="EMBL/GenBank/DDBJ databases">
        <authorList>
            <person name="Muzny D."/>
            <person name="Qin X."/>
            <person name="Buhay C."/>
            <person name="Dugan-Rocha S."/>
            <person name="Ding Y."/>
            <person name="Chen G."/>
            <person name="Hawes A."/>
            <person name="Holder M."/>
            <person name="Jhangiani S."/>
            <person name="Johnson A."/>
            <person name="Khan Z."/>
            <person name="Li Z."/>
            <person name="Liu W."/>
            <person name="Liu X."/>
            <person name="Perez L."/>
            <person name="Shen H."/>
            <person name="Wang Q."/>
            <person name="Watt J."/>
            <person name="Xi L."/>
            <person name="Xin Y."/>
            <person name="Zhou J."/>
            <person name="Deng J."/>
            <person name="Jiang H."/>
            <person name="Liu Y."/>
            <person name="Qu J."/>
            <person name="Song X.-Z."/>
            <person name="Zhang L."/>
            <person name="Villasana D."/>
            <person name="Johnson A."/>
            <person name="Liu J."/>
            <person name="Liyanage D."/>
            <person name="Lorensuhewa L."/>
            <person name="Robinson T."/>
            <person name="Song A."/>
            <person name="Song B.-B."/>
            <person name="Dinh H."/>
            <person name="Thornton R."/>
            <person name="Coyle M."/>
            <person name="Francisco L."/>
            <person name="Jackson L."/>
            <person name="Javaid M."/>
            <person name="Korchina V."/>
            <person name="Kovar C."/>
            <person name="Mata R."/>
            <person name="Mathew T."/>
            <person name="Ngo R."/>
            <person name="Nguyen L."/>
            <person name="Nguyen N."/>
            <person name="Okwuonu G."/>
            <person name="Ongeri F."/>
            <person name="Pham C."/>
            <person name="Simmons D."/>
            <person name="Wilczek-Boney K."/>
            <person name="Hale W."/>
            <person name="Jakkamsetti A."/>
            <person name="Pham P."/>
            <person name="Ruth R."/>
            <person name="San Lucas F."/>
            <person name="Warren J."/>
            <person name="Zhang J."/>
            <person name="Zhao Z."/>
            <person name="Zhou C."/>
            <person name="Zhu D."/>
            <person name="Lee S."/>
            <person name="Bess C."/>
            <person name="Blankenburg K."/>
            <person name="Forbes L."/>
            <person name="Fu Q."/>
            <person name="Gubbala S."/>
            <person name="Hirani K."/>
            <person name="Jayaseelan J.C."/>
            <person name="Lara F."/>
            <person name="Munidasa M."/>
            <person name="Palculict T."/>
            <person name="Patil S."/>
            <person name="Pu L.-L."/>
            <person name="Saada N."/>
            <person name="Tang L."/>
            <person name="Weissenberger G."/>
            <person name="Zhu Y."/>
            <person name="Hemphill L."/>
            <person name="Shang Y."/>
            <person name="Youmans B."/>
            <person name="Ayvaz T."/>
            <person name="Ross M."/>
            <person name="Santibanez J."/>
            <person name="Aqrawi P."/>
            <person name="Gross S."/>
            <person name="Joshi V."/>
            <person name="Fowler G."/>
            <person name="Nazareth L."/>
            <person name="Reid J."/>
            <person name="Worley K."/>
            <person name="Petrosino J."/>
            <person name="Highlander S."/>
            <person name="Gibbs R."/>
        </authorList>
    </citation>
    <scope>NUCLEOTIDE SEQUENCE [LARGE SCALE GENOMIC DNA]</scope>
    <source>
        <strain evidence="1 2">ATCC 25644</strain>
    </source>
</reference>